<dbReference type="Proteomes" id="UP000199652">
    <property type="component" value="Unassembled WGS sequence"/>
</dbReference>
<evidence type="ECO:0000256" key="5">
    <source>
        <dbReference type="ARBA" id="ARBA00023204"/>
    </source>
</evidence>
<feature type="domain" description="Helix-hairpin-helix DNA-binding motif class 1" evidence="7">
    <location>
        <begin position="73"/>
        <end position="92"/>
    </location>
</feature>
<dbReference type="CDD" id="cd14332">
    <property type="entry name" value="UBA_RuvA_C"/>
    <property type="match status" value="1"/>
</dbReference>
<feature type="domain" description="Helix-hairpin-helix DNA-binding motif class 1" evidence="7">
    <location>
        <begin position="108"/>
        <end position="127"/>
    </location>
</feature>
<dbReference type="SUPFAM" id="SSF46929">
    <property type="entry name" value="DNA helicase RuvA subunit, C-terminal domain"/>
    <property type="match status" value="1"/>
</dbReference>
<dbReference type="Gene3D" id="2.40.50.140">
    <property type="entry name" value="Nucleic acid-binding proteins"/>
    <property type="match status" value="1"/>
</dbReference>
<evidence type="ECO:0000256" key="2">
    <source>
        <dbReference type="ARBA" id="ARBA00022763"/>
    </source>
</evidence>
<dbReference type="STRING" id="1528.SAMN04488579_10324"/>
<dbReference type="Pfam" id="PF01330">
    <property type="entry name" value="RuvA_N"/>
    <property type="match status" value="1"/>
</dbReference>
<comment type="function">
    <text evidence="6">The RuvA-RuvB-RuvC complex processes Holliday junction (HJ) DNA during genetic recombination and DNA repair, while the RuvA-RuvB complex plays an important role in the rescue of blocked DNA replication forks via replication fork reversal (RFR). RuvA specifically binds to HJ cruciform DNA, conferring on it an open structure. The RuvB hexamer acts as an ATP-dependent pump, pulling dsDNA into and through the RuvAB complex. HJ branch migration allows RuvC to scan DNA until it finds its consensus sequence, where it cleaves and resolves the cruciform DNA.</text>
</comment>
<comment type="subunit">
    <text evidence="6">Homotetramer. Forms an RuvA(8)-RuvB(12)-Holliday junction (HJ) complex. HJ DNA is sandwiched between 2 RuvA tetramers; dsDNA enters through RuvA and exits via RuvB. An RuvB hexamer assembles on each DNA strand where it exits the tetramer. Each RuvB hexamer is contacted by two RuvA subunits (via domain III) on 2 adjacent RuvB subunits; this complex drives branch migration. In the full resolvosome a probable DNA-RuvA(4)-RuvB(12)-RuvC(2) complex forms which resolves the HJ.</text>
</comment>
<dbReference type="InterPro" id="IPR012340">
    <property type="entry name" value="NA-bd_OB-fold"/>
</dbReference>
<proteinExistence type="inferred from homology"/>
<comment type="subcellular location">
    <subcellularLocation>
        <location evidence="6">Cytoplasm</location>
    </subcellularLocation>
</comment>
<accession>A0A1H3CAJ5</accession>
<dbReference type="InterPro" id="IPR000085">
    <property type="entry name" value="RuvA"/>
</dbReference>
<gene>
    <name evidence="6" type="primary">ruvA</name>
    <name evidence="8" type="ORF">SAMN04488579_10324</name>
</gene>
<evidence type="ECO:0000256" key="4">
    <source>
        <dbReference type="ARBA" id="ARBA00023172"/>
    </source>
</evidence>
<comment type="domain">
    <text evidence="6">Has three domains with a flexible linker between the domains II and III and assumes an 'L' shape. Domain III is highly mobile and contacts RuvB.</text>
</comment>
<keyword evidence="5 6" id="KW-0234">DNA repair</keyword>
<dbReference type="GO" id="GO:0006310">
    <property type="term" value="P:DNA recombination"/>
    <property type="evidence" value="ECO:0007669"/>
    <property type="project" value="UniProtKB-UniRule"/>
</dbReference>
<dbReference type="InterPro" id="IPR003583">
    <property type="entry name" value="Hlx-hairpin-Hlx_DNA-bd_motif"/>
</dbReference>
<dbReference type="SMART" id="SM00278">
    <property type="entry name" value="HhH1"/>
    <property type="match status" value="2"/>
</dbReference>
<evidence type="ECO:0000313" key="8">
    <source>
        <dbReference type="EMBL" id="SDX51131.1"/>
    </source>
</evidence>
<keyword evidence="4 6" id="KW-0233">DNA recombination</keyword>
<evidence type="ECO:0000256" key="6">
    <source>
        <dbReference type="HAMAP-Rule" id="MF_00031"/>
    </source>
</evidence>
<keyword evidence="2 6" id="KW-0227">DNA damage</keyword>
<keyword evidence="8" id="KW-0378">Hydrolase</keyword>
<dbReference type="EMBL" id="FNOU01000003">
    <property type="protein sequence ID" value="SDX51131.1"/>
    <property type="molecule type" value="Genomic_DNA"/>
</dbReference>
<dbReference type="HAMAP" id="MF_00031">
    <property type="entry name" value="DNA_HJ_migration_RuvA"/>
    <property type="match status" value="1"/>
</dbReference>
<dbReference type="GO" id="GO:0009379">
    <property type="term" value="C:Holliday junction helicase complex"/>
    <property type="evidence" value="ECO:0007669"/>
    <property type="project" value="InterPro"/>
</dbReference>
<keyword evidence="3 6" id="KW-0238">DNA-binding</keyword>
<dbReference type="Pfam" id="PF07499">
    <property type="entry name" value="RuvA_C"/>
    <property type="match status" value="1"/>
</dbReference>
<evidence type="ECO:0000313" key="9">
    <source>
        <dbReference type="Proteomes" id="UP000199652"/>
    </source>
</evidence>
<dbReference type="GO" id="GO:0009378">
    <property type="term" value="F:four-way junction helicase activity"/>
    <property type="evidence" value="ECO:0007669"/>
    <property type="project" value="InterPro"/>
</dbReference>
<dbReference type="AlphaFoldDB" id="A0A1H3CAJ5"/>
<dbReference type="InterPro" id="IPR010994">
    <property type="entry name" value="RuvA_2-like"/>
</dbReference>
<dbReference type="NCBIfam" id="TIGR00084">
    <property type="entry name" value="ruvA"/>
    <property type="match status" value="1"/>
</dbReference>
<dbReference type="InterPro" id="IPR036267">
    <property type="entry name" value="RuvA_C_sf"/>
</dbReference>
<evidence type="ECO:0000256" key="1">
    <source>
        <dbReference type="ARBA" id="ARBA00022490"/>
    </source>
</evidence>
<organism evidence="8 9">
    <name type="scientific">Eubacterium barkeri</name>
    <name type="common">Clostridium barkeri</name>
    <dbReference type="NCBI Taxonomy" id="1528"/>
    <lineage>
        <taxon>Bacteria</taxon>
        <taxon>Bacillati</taxon>
        <taxon>Bacillota</taxon>
        <taxon>Clostridia</taxon>
        <taxon>Eubacteriales</taxon>
        <taxon>Eubacteriaceae</taxon>
        <taxon>Eubacterium</taxon>
    </lineage>
</organism>
<comment type="caution">
    <text evidence="6">Lacks conserved residue(s) required for the propagation of feature annotation.</text>
</comment>
<dbReference type="InterPro" id="IPR011114">
    <property type="entry name" value="RuvA_C"/>
</dbReference>
<dbReference type="Pfam" id="PF14520">
    <property type="entry name" value="HHH_5"/>
    <property type="match status" value="1"/>
</dbReference>
<feature type="region of interest" description="Domain I" evidence="6">
    <location>
        <begin position="1"/>
        <end position="64"/>
    </location>
</feature>
<name>A0A1H3CAJ5_EUBBA</name>
<dbReference type="SUPFAM" id="SSF50249">
    <property type="entry name" value="Nucleic acid-binding proteins"/>
    <property type="match status" value="1"/>
</dbReference>
<reference evidence="9" key="1">
    <citation type="submission" date="2016-10" db="EMBL/GenBank/DDBJ databases">
        <authorList>
            <person name="Varghese N."/>
            <person name="Submissions S."/>
        </authorList>
    </citation>
    <scope>NUCLEOTIDE SEQUENCE [LARGE SCALE GENOMIC DNA]</scope>
    <source>
        <strain evidence="9">VPI 5359</strain>
    </source>
</reference>
<evidence type="ECO:0000259" key="7">
    <source>
        <dbReference type="SMART" id="SM00278"/>
    </source>
</evidence>
<dbReference type="GO" id="GO:0000400">
    <property type="term" value="F:four-way junction DNA binding"/>
    <property type="evidence" value="ECO:0007669"/>
    <property type="project" value="UniProtKB-UniRule"/>
</dbReference>
<feature type="region of interest" description="Domain III" evidence="6">
    <location>
        <begin position="148"/>
        <end position="204"/>
    </location>
</feature>
<dbReference type="GO" id="GO:0048476">
    <property type="term" value="C:Holliday junction resolvase complex"/>
    <property type="evidence" value="ECO:0007669"/>
    <property type="project" value="UniProtKB-UniRule"/>
</dbReference>
<protein>
    <recommendedName>
        <fullName evidence="6">Holliday junction branch migration complex subunit RuvA</fullName>
    </recommendedName>
</protein>
<comment type="similarity">
    <text evidence="6">Belongs to the RuvA family.</text>
</comment>
<keyword evidence="8" id="KW-0067">ATP-binding</keyword>
<keyword evidence="8" id="KW-0547">Nucleotide-binding</keyword>
<dbReference type="GO" id="GO:0005737">
    <property type="term" value="C:cytoplasm"/>
    <property type="evidence" value="ECO:0007669"/>
    <property type="project" value="UniProtKB-SubCell"/>
</dbReference>
<dbReference type="GO" id="GO:0006281">
    <property type="term" value="P:DNA repair"/>
    <property type="evidence" value="ECO:0007669"/>
    <property type="project" value="UniProtKB-UniRule"/>
</dbReference>
<dbReference type="Gene3D" id="1.10.150.20">
    <property type="entry name" value="5' to 3' exonuclease, C-terminal subdomain"/>
    <property type="match status" value="1"/>
</dbReference>
<keyword evidence="9" id="KW-1185">Reference proteome</keyword>
<keyword evidence="8" id="KW-0347">Helicase</keyword>
<evidence type="ECO:0000256" key="3">
    <source>
        <dbReference type="ARBA" id="ARBA00023125"/>
    </source>
</evidence>
<keyword evidence="1 6" id="KW-0963">Cytoplasm</keyword>
<dbReference type="GO" id="GO:0005524">
    <property type="term" value="F:ATP binding"/>
    <property type="evidence" value="ECO:0007669"/>
    <property type="project" value="InterPro"/>
</dbReference>
<dbReference type="Gene3D" id="1.10.8.10">
    <property type="entry name" value="DNA helicase RuvA subunit, C-terminal domain"/>
    <property type="match status" value="1"/>
</dbReference>
<dbReference type="InterPro" id="IPR013849">
    <property type="entry name" value="DNA_helicase_Holl-junc_RuvA_I"/>
</dbReference>
<dbReference type="SUPFAM" id="SSF47781">
    <property type="entry name" value="RuvA domain 2-like"/>
    <property type="match status" value="1"/>
</dbReference>
<sequence>MFEYIKGTLEDQSADYVVVDNNGIGYRVSVSLNTLTELPALHQELCLLLHPVYREDDIALYGFITHEERDLFRTLIGVSGVGPKVAMGMLSQFVGDELIRYILNADAKAIAKAPGIGKKTAERVILELKDKYKNYEPHSDVEMDGGAVESLRLTDNLFNEAVNGLLGLGFAYSEASDLVERVITPDMAIEEILQKALMSANTRN</sequence>